<comment type="subcellular location">
    <subcellularLocation>
        <location evidence="1">Nucleus</location>
    </subcellularLocation>
</comment>
<dbReference type="GO" id="GO:0005634">
    <property type="term" value="C:nucleus"/>
    <property type="evidence" value="ECO:0007669"/>
    <property type="project" value="UniProtKB-SubCell"/>
</dbReference>
<dbReference type="InterPro" id="IPR006447">
    <property type="entry name" value="Myb_dom_plants"/>
</dbReference>
<keyword evidence="7" id="KW-0539">Nucleus</keyword>
<dbReference type="GO" id="GO:0000160">
    <property type="term" value="P:phosphorelay signal transduction system"/>
    <property type="evidence" value="ECO:0007669"/>
    <property type="project" value="UniProtKB-KW"/>
</dbReference>
<dbReference type="PANTHER" id="PTHR43874:SF86">
    <property type="entry name" value="TWO-COMPONENT RESPONSE REGULATOR ORR26"/>
    <property type="match status" value="1"/>
</dbReference>
<dbReference type="STRING" id="888268.A0A1E5UYI0"/>
<evidence type="ECO:0000256" key="1">
    <source>
        <dbReference type="ARBA" id="ARBA00004123"/>
    </source>
</evidence>
<proteinExistence type="predicted"/>
<dbReference type="SUPFAM" id="SSF46689">
    <property type="entry name" value="Homeodomain-like"/>
    <property type="match status" value="1"/>
</dbReference>
<keyword evidence="2" id="KW-0597">Phosphoprotein</keyword>
<keyword evidence="3" id="KW-0902">Two-component regulatory system</keyword>
<dbReference type="EMBL" id="LWDX02058275">
    <property type="protein sequence ID" value="OEL17921.1"/>
    <property type="molecule type" value="Genomic_DNA"/>
</dbReference>
<dbReference type="FunFam" id="1.10.10.60:FF:000007">
    <property type="entry name" value="Two-component response regulator"/>
    <property type="match status" value="1"/>
</dbReference>
<dbReference type="InterPro" id="IPR045279">
    <property type="entry name" value="ARR-like"/>
</dbReference>
<dbReference type="Proteomes" id="UP000095767">
    <property type="component" value="Unassembled WGS sequence"/>
</dbReference>
<evidence type="ECO:0000256" key="4">
    <source>
        <dbReference type="ARBA" id="ARBA00023015"/>
    </source>
</evidence>
<dbReference type="AlphaFoldDB" id="A0A1E5UYI0"/>
<organism evidence="10 11">
    <name type="scientific">Dichanthelium oligosanthes</name>
    <dbReference type="NCBI Taxonomy" id="888268"/>
    <lineage>
        <taxon>Eukaryota</taxon>
        <taxon>Viridiplantae</taxon>
        <taxon>Streptophyta</taxon>
        <taxon>Embryophyta</taxon>
        <taxon>Tracheophyta</taxon>
        <taxon>Spermatophyta</taxon>
        <taxon>Magnoliopsida</taxon>
        <taxon>Liliopsida</taxon>
        <taxon>Poales</taxon>
        <taxon>Poaceae</taxon>
        <taxon>PACMAD clade</taxon>
        <taxon>Panicoideae</taxon>
        <taxon>Panicodae</taxon>
        <taxon>Paniceae</taxon>
        <taxon>Dichantheliinae</taxon>
        <taxon>Dichanthelium</taxon>
    </lineage>
</organism>
<evidence type="ECO:0000256" key="3">
    <source>
        <dbReference type="ARBA" id="ARBA00023012"/>
    </source>
</evidence>
<keyword evidence="6" id="KW-0804">Transcription</keyword>
<gene>
    <name evidence="10" type="ORF">BAE44_0021059</name>
</gene>
<keyword evidence="5" id="KW-0238">DNA-binding</keyword>
<dbReference type="InterPro" id="IPR009057">
    <property type="entry name" value="Homeodomain-like_sf"/>
</dbReference>
<reference evidence="10 11" key="1">
    <citation type="submission" date="2016-09" db="EMBL/GenBank/DDBJ databases">
        <title>The draft genome of Dichanthelium oligosanthes: A C3 panicoid grass species.</title>
        <authorList>
            <person name="Studer A.J."/>
            <person name="Schnable J.C."/>
            <person name="Brutnell T.P."/>
        </authorList>
    </citation>
    <scope>NUCLEOTIDE SEQUENCE [LARGE SCALE GENOMIC DNA]</scope>
    <source>
        <strain evidence="11">cv. Kellogg 1175</strain>
        <tissue evidence="10">Leaf</tissue>
    </source>
</reference>
<name>A0A1E5UYI0_9POAL</name>
<evidence type="ECO:0000256" key="5">
    <source>
        <dbReference type="ARBA" id="ARBA00023125"/>
    </source>
</evidence>
<dbReference type="Gene3D" id="1.10.10.60">
    <property type="entry name" value="Homeodomain-like"/>
    <property type="match status" value="1"/>
</dbReference>
<dbReference type="InterPro" id="IPR017930">
    <property type="entry name" value="Myb_dom"/>
</dbReference>
<evidence type="ECO:0000313" key="11">
    <source>
        <dbReference type="Proteomes" id="UP000095767"/>
    </source>
</evidence>
<dbReference type="PANTHER" id="PTHR43874">
    <property type="entry name" value="TWO-COMPONENT RESPONSE REGULATOR"/>
    <property type="match status" value="1"/>
</dbReference>
<evidence type="ECO:0000256" key="7">
    <source>
        <dbReference type="ARBA" id="ARBA00023242"/>
    </source>
</evidence>
<dbReference type="GO" id="GO:0003677">
    <property type="term" value="F:DNA binding"/>
    <property type="evidence" value="ECO:0007669"/>
    <property type="project" value="UniProtKB-KW"/>
</dbReference>
<keyword evidence="4" id="KW-0805">Transcription regulation</keyword>
<dbReference type="OrthoDB" id="660239at2759"/>
<evidence type="ECO:0000313" key="10">
    <source>
        <dbReference type="EMBL" id="OEL17921.1"/>
    </source>
</evidence>
<evidence type="ECO:0000259" key="9">
    <source>
        <dbReference type="PROSITE" id="PS51294"/>
    </source>
</evidence>
<comment type="caution">
    <text evidence="10">The sequence shown here is derived from an EMBL/GenBank/DDBJ whole genome shotgun (WGS) entry which is preliminary data.</text>
</comment>
<evidence type="ECO:0000256" key="2">
    <source>
        <dbReference type="ARBA" id="ARBA00022553"/>
    </source>
</evidence>
<dbReference type="GO" id="GO:0009736">
    <property type="term" value="P:cytokinin-activated signaling pathway"/>
    <property type="evidence" value="ECO:0007669"/>
    <property type="project" value="InterPro"/>
</dbReference>
<keyword evidence="11" id="KW-1185">Reference proteome</keyword>
<feature type="domain" description="HTH myb-type" evidence="9">
    <location>
        <begin position="206"/>
        <end position="260"/>
    </location>
</feature>
<dbReference type="NCBIfam" id="TIGR01557">
    <property type="entry name" value="myb_SHAQKYF"/>
    <property type="match status" value="1"/>
</dbReference>
<feature type="region of interest" description="Disordered" evidence="8">
    <location>
        <begin position="142"/>
        <end position="168"/>
    </location>
</feature>
<evidence type="ECO:0000256" key="8">
    <source>
        <dbReference type="SAM" id="MobiDB-lite"/>
    </source>
</evidence>
<sequence length="491" mass="54016">MMPAGCGRQRAWRSVSGDSAAAARGFLQAADVLACRPPLVRSTVFPFQTMVMALDFVNSRAAMEEDLNLVLAEAHLHNIAPGFLANFELLHLILNELQVPLITMCAYDDVEAVSKLALGACFNLLKPLHTGSLNMLKTKALEHKPRKATPQGPILSRTKSRMVSSPTKRPQEMLILERNNLSNPESNEFQVPEVRKAHGCSKKPDRVQWIHELQEKFLDAVKVLGDKYATPQGIRKLMNVNGLTSKHIASHLQKHRLQQQKAKQGGQNQMNASTKSVSELIGLAHNAAITESIIPRVDADIEGVYPSRLWMHMSERPVTEAVASKTYTYTCTSGVYRDETKSVWDEYEKGLQEEFSASNRHWQQIGLPSSKRKLPAKNNVVVIDRSVSSGAPKAAGNNGNVEKINLLRGIEAASNNDSVGNINLPEGPPDVREEEISRWMSLLEGSQDQPNLCLEDPMQVDITGNADIDGSMAQEATAQNAPVDDPVTLIA</sequence>
<dbReference type="PROSITE" id="PS51294">
    <property type="entry name" value="HTH_MYB"/>
    <property type="match status" value="1"/>
</dbReference>
<evidence type="ECO:0000256" key="6">
    <source>
        <dbReference type="ARBA" id="ARBA00023163"/>
    </source>
</evidence>
<accession>A0A1E5UYI0</accession>
<protein>
    <recommendedName>
        <fullName evidence="9">HTH myb-type domain-containing protein</fullName>
    </recommendedName>
</protein>